<evidence type="ECO:0000256" key="5">
    <source>
        <dbReference type="ARBA" id="ARBA00023237"/>
    </source>
</evidence>
<sequence>MESLKNKRIKLAKYTVLMLSCCALVLVDSGCKKALDSKVYSQISPSNFYKTESDINAAVIVIYSPFSSNWDQTDLGNNQQSASLYNADIKTYLLKSIMTTDEASTDWDQNLTNYTWGPATYQGLNNSVYPYISYVAKATDVIDNISKVTAVSDQIKKRYTAETKVLRAWLMYVLYDFYGPVNATTDPTKLASLTIAPRPTAEAYSAQMISDLTSAIPDLPAKYNADNANWGRMSQGVAQMLLLKIYMMNKQWDKAEATAKTIMGMGYSLMSNYADVFNVKQNNELIYATPTNSASPNYWVQEVLPGDFTASPLLTRGPGWAGYYMPWAFYNKYEAADTRKSTIIASYTNTSGKTINQSTGLRGAIPLKYTGVLGDGPGYSFDVVVFRYAEVLLSLAEAINEQRGPADAYQYVNMVRKRAGVSNFSEMSTADFRAALLDESGRELYCEGSRRQTLVRQGVLISNAKARGKTAAQDFMTLFPIPSNVMIQGNGILKQNPGYSQ</sequence>
<dbReference type="InterPro" id="IPR033985">
    <property type="entry name" value="SusD-like_N"/>
</dbReference>
<dbReference type="InterPro" id="IPR011990">
    <property type="entry name" value="TPR-like_helical_dom_sf"/>
</dbReference>
<keyword evidence="3" id="KW-0732">Signal</keyword>
<reference evidence="8 9" key="1">
    <citation type="submission" date="2024-09" db="EMBL/GenBank/DDBJ databases">
        <authorList>
            <person name="Sun Q."/>
            <person name="Mori K."/>
        </authorList>
    </citation>
    <scope>NUCLEOTIDE SEQUENCE [LARGE SCALE GENOMIC DNA]</scope>
    <source>
        <strain evidence="8 9">NCAIM B.02415</strain>
    </source>
</reference>
<evidence type="ECO:0000256" key="3">
    <source>
        <dbReference type="ARBA" id="ARBA00022729"/>
    </source>
</evidence>
<dbReference type="InterPro" id="IPR012944">
    <property type="entry name" value="SusD_RagB_dom"/>
</dbReference>
<dbReference type="SUPFAM" id="SSF48452">
    <property type="entry name" value="TPR-like"/>
    <property type="match status" value="1"/>
</dbReference>
<evidence type="ECO:0000256" key="2">
    <source>
        <dbReference type="ARBA" id="ARBA00006275"/>
    </source>
</evidence>
<feature type="domain" description="SusD-like N-terminal" evidence="7">
    <location>
        <begin position="98"/>
        <end position="238"/>
    </location>
</feature>
<evidence type="ECO:0000259" key="7">
    <source>
        <dbReference type="Pfam" id="PF14322"/>
    </source>
</evidence>
<gene>
    <name evidence="8" type="ORF">ACFFGT_10950</name>
</gene>
<comment type="caution">
    <text evidence="8">The sequence shown here is derived from an EMBL/GenBank/DDBJ whole genome shotgun (WGS) entry which is preliminary data.</text>
</comment>
<dbReference type="Proteomes" id="UP001589828">
    <property type="component" value="Unassembled WGS sequence"/>
</dbReference>
<dbReference type="EMBL" id="JBHLTS010000021">
    <property type="protein sequence ID" value="MFC0514721.1"/>
    <property type="molecule type" value="Genomic_DNA"/>
</dbReference>
<evidence type="ECO:0000313" key="9">
    <source>
        <dbReference type="Proteomes" id="UP001589828"/>
    </source>
</evidence>
<protein>
    <submittedName>
        <fullName evidence="8">RagB/SusD family nutrient uptake outer membrane protein</fullName>
    </submittedName>
</protein>
<comment type="subcellular location">
    <subcellularLocation>
        <location evidence="1">Cell outer membrane</location>
    </subcellularLocation>
</comment>
<organism evidence="8 9">
    <name type="scientific">Mucilaginibacter angelicae</name>
    <dbReference type="NCBI Taxonomy" id="869718"/>
    <lineage>
        <taxon>Bacteria</taxon>
        <taxon>Pseudomonadati</taxon>
        <taxon>Bacteroidota</taxon>
        <taxon>Sphingobacteriia</taxon>
        <taxon>Sphingobacteriales</taxon>
        <taxon>Sphingobacteriaceae</taxon>
        <taxon>Mucilaginibacter</taxon>
    </lineage>
</organism>
<dbReference type="Gene3D" id="1.25.40.390">
    <property type="match status" value="1"/>
</dbReference>
<dbReference type="RefSeq" id="WP_377022564.1">
    <property type="nucleotide sequence ID" value="NZ_JBHLTS010000021.1"/>
</dbReference>
<keyword evidence="9" id="KW-1185">Reference proteome</keyword>
<keyword evidence="5" id="KW-0998">Cell outer membrane</keyword>
<keyword evidence="4" id="KW-0472">Membrane</keyword>
<evidence type="ECO:0000256" key="4">
    <source>
        <dbReference type="ARBA" id="ARBA00023136"/>
    </source>
</evidence>
<proteinExistence type="inferred from homology"/>
<evidence type="ECO:0000256" key="1">
    <source>
        <dbReference type="ARBA" id="ARBA00004442"/>
    </source>
</evidence>
<evidence type="ECO:0000259" key="6">
    <source>
        <dbReference type="Pfam" id="PF07980"/>
    </source>
</evidence>
<name>A0ABV6L5L5_9SPHI</name>
<accession>A0ABV6L5L5</accession>
<comment type="similarity">
    <text evidence="2">Belongs to the SusD family.</text>
</comment>
<dbReference type="Pfam" id="PF14322">
    <property type="entry name" value="SusD-like_3"/>
    <property type="match status" value="1"/>
</dbReference>
<evidence type="ECO:0000313" key="8">
    <source>
        <dbReference type="EMBL" id="MFC0514721.1"/>
    </source>
</evidence>
<feature type="domain" description="RagB/SusD" evidence="6">
    <location>
        <begin position="371"/>
        <end position="499"/>
    </location>
</feature>
<dbReference type="Pfam" id="PF07980">
    <property type="entry name" value="SusD_RagB"/>
    <property type="match status" value="1"/>
</dbReference>